<name>A0ABQ5CTA3_9ASTR</name>
<feature type="compositionally biased region" description="Basic residues" evidence="1">
    <location>
        <begin position="397"/>
        <end position="408"/>
    </location>
</feature>
<evidence type="ECO:0000313" key="3">
    <source>
        <dbReference type="Proteomes" id="UP001151760"/>
    </source>
</evidence>
<reference evidence="2" key="1">
    <citation type="journal article" date="2022" name="Int. J. Mol. Sci.">
        <title>Draft Genome of Tanacetum Coccineum: Genomic Comparison of Closely Related Tanacetum-Family Plants.</title>
        <authorList>
            <person name="Yamashiro T."/>
            <person name="Shiraishi A."/>
            <person name="Nakayama K."/>
            <person name="Satake H."/>
        </authorList>
    </citation>
    <scope>NUCLEOTIDE SEQUENCE</scope>
</reference>
<comment type="caution">
    <text evidence="2">The sequence shown here is derived from an EMBL/GenBank/DDBJ whole genome shotgun (WGS) entry which is preliminary data.</text>
</comment>
<organism evidence="2 3">
    <name type="scientific">Tanacetum coccineum</name>
    <dbReference type="NCBI Taxonomy" id="301880"/>
    <lineage>
        <taxon>Eukaryota</taxon>
        <taxon>Viridiplantae</taxon>
        <taxon>Streptophyta</taxon>
        <taxon>Embryophyta</taxon>
        <taxon>Tracheophyta</taxon>
        <taxon>Spermatophyta</taxon>
        <taxon>Magnoliopsida</taxon>
        <taxon>eudicotyledons</taxon>
        <taxon>Gunneridae</taxon>
        <taxon>Pentapetalae</taxon>
        <taxon>asterids</taxon>
        <taxon>campanulids</taxon>
        <taxon>Asterales</taxon>
        <taxon>Asteraceae</taxon>
        <taxon>Asteroideae</taxon>
        <taxon>Anthemideae</taxon>
        <taxon>Anthemidinae</taxon>
        <taxon>Tanacetum</taxon>
    </lineage>
</organism>
<accession>A0ABQ5CTA3</accession>
<feature type="compositionally biased region" description="Basic and acidic residues" evidence="1">
    <location>
        <begin position="369"/>
        <end position="396"/>
    </location>
</feature>
<feature type="region of interest" description="Disordered" evidence="1">
    <location>
        <begin position="141"/>
        <end position="162"/>
    </location>
</feature>
<evidence type="ECO:0000256" key="1">
    <source>
        <dbReference type="SAM" id="MobiDB-lite"/>
    </source>
</evidence>
<protein>
    <submittedName>
        <fullName evidence="2">Uncharacterized protein</fullName>
    </submittedName>
</protein>
<dbReference type="EMBL" id="BQNB010014586">
    <property type="protein sequence ID" value="GJT29974.1"/>
    <property type="molecule type" value="Genomic_DNA"/>
</dbReference>
<feature type="region of interest" description="Disordered" evidence="1">
    <location>
        <begin position="369"/>
        <end position="436"/>
    </location>
</feature>
<reference evidence="2" key="2">
    <citation type="submission" date="2022-01" db="EMBL/GenBank/DDBJ databases">
        <authorList>
            <person name="Yamashiro T."/>
            <person name="Shiraishi A."/>
            <person name="Satake H."/>
            <person name="Nakayama K."/>
        </authorList>
    </citation>
    <scope>NUCLEOTIDE SEQUENCE</scope>
</reference>
<keyword evidence="3" id="KW-1185">Reference proteome</keyword>
<feature type="region of interest" description="Disordered" evidence="1">
    <location>
        <begin position="63"/>
        <end position="82"/>
    </location>
</feature>
<feature type="region of interest" description="Disordered" evidence="1">
    <location>
        <begin position="88"/>
        <end position="122"/>
    </location>
</feature>
<evidence type="ECO:0000313" key="2">
    <source>
        <dbReference type="EMBL" id="GJT29974.1"/>
    </source>
</evidence>
<gene>
    <name evidence="2" type="ORF">Tco_0910249</name>
</gene>
<dbReference type="Proteomes" id="UP001151760">
    <property type="component" value="Unassembled WGS sequence"/>
</dbReference>
<sequence>MGKTLVKLVKRVKKMEDVLKRRHLVLHDSEDEDAEISSKQGRNLQEEGLDEMVRNMMKYKSEVFKTPTQSKTSGEEDISPTTLEAAKTLSKVASQRSKSVDKGKRYKRRKESKGKDIDTGFEDISTGFEDISTGFEEVNTGGLGVSTGSGPVSSARGQREGKAPMIVEETQAPKRTKEQIQQEEASLAEAIRLQTLEEEETAKQVHLDALLAKRLAEEEELTEQQKKRKAQVQFEAQFYTEEDWDAIRAKLEANAELTKDVLGKDLSEQDFAKRMVDLVNQRKKHFAEERAKAKRNKPMTQSQLRIYMSNYLKNQGTWKLSQLKKLKFEEIKEEFEKLVKQIDTFVPINIEATKAQLKRYGEELQTEISKKQRIDDKDVSDTEEKVGKVKEEEPVKRVGKRKKQKARKGISIDKSPQGDSETDKEESVEAMNPTPLDTKSNIVANWKIFQQGERSIYQIIRANGADTVYMSFGAMLKDFTREDLIELYRLVMQKYGTNRPEDAYDRVLWSDLRTMFDPPLNEDAIWSLPLQQKMISWRYYDKCAVHCLTLEACNIYMLADRKYPLSKDACQVMLKMKLLDGKMNEVCYKLLKMIEKQAGVKK</sequence>
<proteinExistence type="predicted"/>